<dbReference type="RefSeq" id="WP_390271421.1">
    <property type="nucleotide sequence ID" value="NZ_JBHRSA010000034.1"/>
</dbReference>
<comment type="subcellular location">
    <subcellularLocation>
        <location evidence="4 14">Cytoplasm</location>
    </subcellularLocation>
</comment>
<keyword evidence="10 14" id="KW-0479">Metal-binding</keyword>
<protein>
    <recommendedName>
        <fullName evidence="7 14">Ribonuclease HII</fullName>
        <shortName evidence="14">RNase HII</shortName>
        <ecNumber evidence="6 14">3.1.26.4</ecNumber>
    </recommendedName>
</protein>
<dbReference type="SUPFAM" id="SSF53098">
    <property type="entry name" value="Ribonuclease H-like"/>
    <property type="match status" value="1"/>
</dbReference>
<evidence type="ECO:0000256" key="5">
    <source>
        <dbReference type="ARBA" id="ARBA00007383"/>
    </source>
</evidence>
<dbReference type="NCBIfam" id="NF000595">
    <property type="entry name" value="PRK00015.1-3"/>
    <property type="match status" value="1"/>
</dbReference>
<dbReference type="EMBL" id="JBHRSA010000034">
    <property type="protein sequence ID" value="MFC3040313.1"/>
    <property type="molecule type" value="Genomic_DNA"/>
</dbReference>
<evidence type="ECO:0000256" key="11">
    <source>
        <dbReference type="ARBA" id="ARBA00022759"/>
    </source>
</evidence>
<dbReference type="InterPro" id="IPR036397">
    <property type="entry name" value="RNaseH_sf"/>
</dbReference>
<comment type="function">
    <text evidence="3 14 16">Endonuclease that specifically degrades the RNA of RNA-DNA hybrids.</text>
</comment>
<evidence type="ECO:0000313" key="18">
    <source>
        <dbReference type="EMBL" id="MFC3040313.1"/>
    </source>
</evidence>
<evidence type="ECO:0000256" key="9">
    <source>
        <dbReference type="ARBA" id="ARBA00022722"/>
    </source>
</evidence>
<feature type="binding site" evidence="14 15">
    <location>
        <position position="77"/>
    </location>
    <ligand>
        <name>a divalent metal cation</name>
        <dbReference type="ChEBI" id="CHEBI:60240"/>
    </ligand>
</feature>
<evidence type="ECO:0000256" key="16">
    <source>
        <dbReference type="RuleBase" id="RU003515"/>
    </source>
</evidence>
<reference evidence="19" key="1">
    <citation type="journal article" date="2019" name="Int. J. Syst. Evol. Microbiol.">
        <title>The Global Catalogue of Microorganisms (GCM) 10K type strain sequencing project: providing services to taxonomists for standard genome sequencing and annotation.</title>
        <authorList>
            <consortium name="The Broad Institute Genomics Platform"/>
            <consortium name="The Broad Institute Genome Sequencing Center for Infectious Disease"/>
            <person name="Wu L."/>
            <person name="Ma J."/>
        </authorList>
    </citation>
    <scope>NUCLEOTIDE SEQUENCE [LARGE SCALE GENOMIC DNA]</scope>
    <source>
        <strain evidence="19">KCTC 13128</strain>
    </source>
</reference>
<dbReference type="Pfam" id="PF01351">
    <property type="entry name" value="RNase_HII"/>
    <property type="match status" value="1"/>
</dbReference>
<evidence type="ECO:0000256" key="7">
    <source>
        <dbReference type="ARBA" id="ARBA00019179"/>
    </source>
</evidence>
<feature type="binding site" evidence="14 15">
    <location>
        <position position="78"/>
    </location>
    <ligand>
        <name>a divalent metal cation</name>
        <dbReference type="ChEBI" id="CHEBI:60240"/>
    </ligand>
</feature>
<gene>
    <name evidence="14" type="primary">rnhB</name>
    <name evidence="18" type="ORF">ACFOGI_08595</name>
</gene>
<comment type="cofactor">
    <cofactor evidence="14 15">
        <name>Mn(2+)</name>
        <dbReference type="ChEBI" id="CHEBI:29035"/>
    </cofactor>
    <cofactor evidence="14 15">
        <name>Mg(2+)</name>
        <dbReference type="ChEBI" id="CHEBI:18420"/>
    </cofactor>
    <text evidence="14 15">Manganese or magnesium. Binds 1 divalent metal ion per monomer in the absence of substrate. May bind a second metal ion after substrate binding.</text>
</comment>
<keyword evidence="19" id="KW-1185">Reference proteome</keyword>
<evidence type="ECO:0000256" key="14">
    <source>
        <dbReference type="HAMAP-Rule" id="MF_00052"/>
    </source>
</evidence>
<dbReference type="EC" id="3.1.26.4" evidence="6 14"/>
<dbReference type="InterPro" id="IPR012337">
    <property type="entry name" value="RNaseH-like_sf"/>
</dbReference>
<proteinExistence type="inferred from homology"/>
<dbReference type="GO" id="GO:0004523">
    <property type="term" value="F:RNA-DNA hybrid ribonuclease activity"/>
    <property type="evidence" value="ECO:0007669"/>
    <property type="project" value="UniProtKB-EC"/>
</dbReference>
<keyword evidence="11 14" id="KW-0255">Endonuclease</keyword>
<comment type="caution">
    <text evidence="18">The sequence shown here is derived from an EMBL/GenBank/DDBJ whole genome shotgun (WGS) entry which is preliminary data.</text>
</comment>
<evidence type="ECO:0000256" key="6">
    <source>
        <dbReference type="ARBA" id="ARBA00012180"/>
    </source>
</evidence>
<dbReference type="HAMAP" id="MF_00052_B">
    <property type="entry name" value="RNase_HII_B"/>
    <property type="match status" value="1"/>
</dbReference>
<keyword evidence="9 14" id="KW-0540">Nuclease</keyword>
<keyword evidence="13 14" id="KW-0464">Manganese</keyword>
<accession>A0ABV7CVH0</accession>
<dbReference type="PANTHER" id="PTHR10954:SF18">
    <property type="entry name" value="RIBONUCLEASE HII"/>
    <property type="match status" value="1"/>
</dbReference>
<dbReference type="InterPro" id="IPR024567">
    <property type="entry name" value="RNase_HII/HIII_dom"/>
</dbReference>
<evidence type="ECO:0000256" key="3">
    <source>
        <dbReference type="ARBA" id="ARBA00004065"/>
    </source>
</evidence>
<evidence type="ECO:0000256" key="4">
    <source>
        <dbReference type="ARBA" id="ARBA00004496"/>
    </source>
</evidence>
<evidence type="ECO:0000256" key="12">
    <source>
        <dbReference type="ARBA" id="ARBA00022801"/>
    </source>
</evidence>
<comment type="cofactor">
    <cofactor evidence="2">
        <name>Mg(2+)</name>
        <dbReference type="ChEBI" id="CHEBI:18420"/>
    </cofactor>
</comment>
<keyword evidence="8 14" id="KW-0963">Cytoplasm</keyword>
<evidence type="ECO:0000256" key="10">
    <source>
        <dbReference type="ARBA" id="ARBA00022723"/>
    </source>
</evidence>
<evidence type="ECO:0000313" key="19">
    <source>
        <dbReference type="Proteomes" id="UP001595279"/>
    </source>
</evidence>
<sequence length="256" mass="28551">MEKQSIRVLKELLAAGELDDQKVCELKSDTRKGVQQLVKAYEREKQTELQLENKFHEMGLYERKARAAGKRYIAGIDEAGRGPLAGPLVAAAVILPENFKLLGLNDSKQLTESSRTVFCEMIKEQAVSYGISIISNEEIDKINVHEAAKQAMVEAVSQLEPAPDHLLIDAMELEGYLYSSESLVKGDSKSISIAAASVLAKVTRDEKMRELHKQYPMYDFASNMGYGTKHHMKALQEHGSTPFHRRSFAPVKDLNG</sequence>
<feature type="binding site" evidence="14 15">
    <location>
        <position position="169"/>
    </location>
    <ligand>
        <name>a divalent metal cation</name>
        <dbReference type="ChEBI" id="CHEBI:60240"/>
    </ligand>
</feature>
<evidence type="ECO:0000256" key="1">
    <source>
        <dbReference type="ARBA" id="ARBA00000077"/>
    </source>
</evidence>
<dbReference type="Gene3D" id="3.30.420.10">
    <property type="entry name" value="Ribonuclease H-like superfamily/Ribonuclease H"/>
    <property type="match status" value="1"/>
</dbReference>
<dbReference type="PANTHER" id="PTHR10954">
    <property type="entry name" value="RIBONUCLEASE H2 SUBUNIT A"/>
    <property type="match status" value="1"/>
</dbReference>
<evidence type="ECO:0000259" key="17">
    <source>
        <dbReference type="PROSITE" id="PS51975"/>
    </source>
</evidence>
<evidence type="ECO:0000256" key="8">
    <source>
        <dbReference type="ARBA" id="ARBA00022490"/>
    </source>
</evidence>
<dbReference type="NCBIfam" id="NF000594">
    <property type="entry name" value="PRK00015.1-1"/>
    <property type="match status" value="1"/>
</dbReference>
<dbReference type="InterPro" id="IPR022898">
    <property type="entry name" value="RNase_HII"/>
</dbReference>
<comment type="similarity">
    <text evidence="5 14 16">Belongs to the RNase HII family.</text>
</comment>
<keyword evidence="12 14" id="KW-0378">Hydrolase</keyword>
<comment type="catalytic activity">
    <reaction evidence="1 14 15 16">
        <text>Endonucleolytic cleavage to 5'-phosphomonoester.</text>
        <dbReference type="EC" id="3.1.26.4"/>
    </reaction>
</comment>
<evidence type="ECO:0000256" key="13">
    <source>
        <dbReference type="ARBA" id="ARBA00023211"/>
    </source>
</evidence>
<feature type="domain" description="RNase H type-2" evidence="17">
    <location>
        <begin position="71"/>
        <end position="256"/>
    </location>
</feature>
<dbReference type="PROSITE" id="PS51975">
    <property type="entry name" value="RNASE_H_2"/>
    <property type="match status" value="1"/>
</dbReference>
<name>A0ABV7CVH0_9BACI</name>
<dbReference type="CDD" id="cd07182">
    <property type="entry name" value="RNase_HII_bacteria_HII_like"/>
    <property type="match status" value="1"/>
</dbReference>
<evidence type="ECO:0000256" key="15">
    <source>
        <dbReference type="PROSITE-ProRule" id="PRU01319"/>
    </source>
</evidence>
<organism evidence="18 19">
    <name type="scientific">Virgibacillus xinjiangensis</name>
    <dbReference type="NCBI Taxonomy" id="393090"/>
    <lineage>
        <taxon>Bacteria</taxon>
        <taxon>Bacillati</taxon>
        <taxon>Bacillota</taxon>
        <taxon>Bacilli</taxon>
        <taxon>Bacillales</taxon>
        <taxon>Bacillaceae</taxon>
        <taxon>Virgibacillus</taxon>
    </lineage>
</organism>
<evidence type="ECO:0000256" key="2">
    <source>
        <dbReference type="ARBA" id="ARBA00001946"/>
    </source>
</evidence>
<dbReference type="InterPro" id="IPR001352">
    <property type="entry name" value="RNase_HII/HIII"/>
</dbReference>
<dbReference type="Proteomes" id="UP001595279">
    <property type="component" value="Unassembled WGS sequence"/>
</dbReference>